<evidence type="ECO:0000313" key="4">
    <source>
        <dbReference type="EMBL" id="MBV4358519.1"/>
    </source>
</evidence>
<evidence type="ECO:0000256" key="1">
    <source>
        <dbReference type="SAM" id="SignalP"/>
    </source>
</evidence>
<dbReference type="InterPro" id="IPR045380">
    <property type="entry name" value="LD_TPept_scaffold_dom"/>
</dbReference>
<keyword evidence="1" id="KW-0732">Signal</keyword>
<dbReference type="Pfam" id="PF03734">
    <property type="entry name" value="YkuD"/>
    <property type="match status" value="1"/>
</dbReference>
<name>A0A9E2W544_9BACT</name>
<dbReference type="PANTHER" id="PTHR41533">
    <property type="entry name" value="L,D-TRANSPEPTIDASE HI_1667-RELATED"/>
    <property type="match status" value="1"/>
</dbReference>
<dbReference type="PROSITE" id="PS51257">
    <property type="entry name" value="PROKAR_LIPOPROTEIN"/>
    <property type="match status" value="1"/>
</dbReference>
<feature type="chain" id="PRO_5038407005" evidence="1">
    <location>
        <begin position="28"/>
        <end position="564"/>
    </location>
</feature>
<dbReference type="Proteomes" id="UP000812270">
    <property type="component" value="Unassembled WGS sequence"/>
</dbReference>
<feature type="signal peptide" evidence="1">
    <location>
        <begin position="1"/>
        <end position="27"/>
    </location>
</feature>
<gene>
    <name evidence="4" type="ORF">KTO63_15250</name>
</gene>
<dbReference type="PANTHER" id="PTHR41533:SF2">
    <property type="entry name" value="BLR7131 PROTEIN"/>
    <property type="match status" value="1"/>
</dbReference>
<reference evidence="4" key="1">
    <citation type="submission" date="2021-06" db="EMBL/GenBank/DDBJ databases">
        <authorList>
            <person name="Huq M.A."/>
        </authorList>
    </citation>
    <scope>NUCLEOTIDE SEQUENCE</scope>
    <source>
        <strain evidence="4">MAH-26</strain>
    </source>
</reference>
<dbReference type="RefSeq" id="WP_217792234.1">
    <property type="nucleotide sequence ID" value="NZ_JAHSPG010000012.1"/>
</dbReference>
<dbReference type="EMBL" id="JAHSPG010000012">
    <property type="protein sequence ID" value="MBV4358519.1"/>
    <property type="molecule type" value="Genomic_DNA"/>
</dbReference>
<evidence type="ECO:0000259" key="3">
    <source>
        <dbReference type="Pfam" id="PF20142"/>
    </source>
</evidence>
<sequence>MKLYQLCFVKRLIFPLFFIVVSLVACNNNSSKKPAEKVIVDKPEQMETVVSENIDELLTYLKGNDGKLNDSVKVALLQQVDKVYQNTSFRTIWSKDQKWQPIADSMFYMVMHAKEYGLFPTDYHAEILNDFHNKIIADPSSKKNAILWTRADVLLTDAWFGMAKDLKLGRLEKDSVTLRIDSLVNDEYFFNKFQGAIASGNVLGVLREQEPTNRFYVALKEALPSFLDTAKFKRVVYITYPGKDSMSLNTQVQQRLVEEGYIAAPLAAGDSAGLKKVLTAFQHVKKIKETGKINESVVRNLNYTDWEKFKRIALNLDRYKQLPDSLPEAYAWVNLPAFSLRVFDTDTIALQSKVICGSPITRTPLLTSAISNFITYPQWTVPYSIIFKEMLPRIQKNTDYLDKQNLMVIDANDSVIDPKTIDWAKLNKTHFPYLLKQRQGDDNSLGVIKFNFPNKYSVYMHDTNARKLFSNSYRALSHGCVRVQDWRIFSDYLIRNDTTKFPADTINAWMARQEKHVVSGFKRLPLYIRYNTCEGNDGKVKFYDDIYGVDRMLSEKYFANKNVY</sequence>
<dbReference type="InterPro" id="IPR005490">
    <property type="entry name" value="LD_TPept_cat_dom"/>
</dbReference>
<accession>A0A9E2W544</accession>
<dbReference type="InterPro" id="IPR052905">
    <property type="entry name" value="LD-transpeptidase_YkuD-like"/>
</dbReference>
<dbReference type="AlphaFoldDB" id="A0A9E2W544"/>
<organism evidence="4 5">
    <name type="scientific">Pinibacter aurantiacus</name>
    <dbReference type="NCBI Taxonomy" id="2851599"/>
    <lineage>
        <taxon>Bacteria</taxon>
        <taxon>Pseudomonadati</taxon>
        <taxon>Bacteroidota</taxon>
        <taxon>Chitinophagia</taxon>
        <taxon>Chitinophagales</taxon>
        <taxon>Chitinophagaceae</taxon>
        <taxon>Pinibacter</taxon>
    </lineage>
</organism>
<keyword evidence="5" id="KW-1185">Reference proteome</keyword>
<feature type="domain" description="L,D-transpeptidase scaffold" evidence="3">
    <location>
        <begin position="78"/>
        <end position="223"/>
    </location>
</feature>
<dbReference type="GO" id="GO:0016740">
    <property type="term" value="F:transferase activity"/>
    <property type="evidence" value="ECO:0007669"/>
    <property type="project" value="InterPro"/>
</dbReference>
<proteinExistence type="predicted"/>
<dbReference type="Pfam" id="PF20142">
    <property type="entry name" value="Scaffold"/>
    <property type="match status" value="1"/>
</dbReference>
<protein>
    <submittedName>
        <fullName evidence="4">L,D-transpeptidase family protein</fullName>
    </submittedName>
</protein>
<feature type="domain" description="L,D-TPase catalytic" evidence="2">
    <location>
        <begin position="329"/>
        <end position="485"/>
    </location>
</feature>
<comment type="caution">
    <text evidence="4">The sequence shown here is derived from an EMBL/GenBank/DDBJ whole genome shotgun (WGS) entry which is preliminary data.</text>
</comment>
<evidence type="ECO:0000313" key="5">
    <source>
        <dbReference type="Proteomes" id="UP000812270"/>
    </source>
</evidence>
<evidence type="ECO:0000259" key="2">
    <source>
        <dbReference type="Pfam" id="PF03734"/>
    </source>
</evidence>
<dbReference type="CDD" id="cd16913">
    <property type="entry name" value="YkuD_like"/>
    <property type="match status" value="1"/>
</dbReference>